<dbReference type="PANTHER" id="PTHR37828:SF1">
    <property type="entry name" value="YCII-RELATED DOMAIN-CONTAINING PROTEIN"/>
    <property type="match status" value="1"/>
</dbReference>
<evidence type="ECO:0000313" key="4">
    <source>
        <dbReference type="Proteomes" id="UP000567795"/>
    </source>
</evidence>
<dbReference type="InterPro" id="IPR011008">
    <property type="entry name" value="Dimeric_a/b-barrel"/>
</dbReference>
<dbReference type="Pfam" id="PF03795">
    <property type="entry name" value="YCII"/>
    <property type="match status" value="1"/>
</dbReference>
<dbReference type="InterPro" id="IPR005545">
    <property type="entry name" value="YCII"/>
</dbReference>
<comment type="similarity">
    <text evidence="1">Belongs to the YciI family.</text>
</comment>
<gene>
    <name evidence="3" type="ORF">FHU37_004269</name>
</gene>
<accession>A0A852ZYB2</accession>
<evidence type="ECO:0000259" key="2">
    <source>
        <dbReference type="Pfam" id="PF03795"/>
    </source>
</evidence>
<dbReference type="Proteomes" id="UP000567795">
    <property type="component" value="Unassembled WGS sequence"/>
</dbReference>
<dbReference type="AlphaFoldDB" id="A0A852ZYB2"/>
<keyword evidence="4" id="KW-1185">Reference proteome</keyword>
<dbReference type="Gene3D" id="3.30.70.1060">
    <property type="entry name" value="Dimeric alpha+beta barrel"/>
    <property type="match status" value="1"/>
</dbReference>
<sequence>MPVFAVTYTYTDDSAGRDEHRPAHRAYLGTFAEKGILLCSGPFAAGEAPGALLLIGAESKEEALAVTEDDPFRRLGLVTDVTVREWTPVLGRLAPEMTAPRA</sequence>
<protein>
    <recommendedName>
        <fullName evidence="2">YCII-related domain-containing protein</fullName>
    </recommendedName>
</protein>
<evidence type="ECO:0000313" key="3">
    <source>
        <dbReference type="EMBL" id="NYI07326.1"/>
    </source>
</evidence>
<dbReference type="RefSeq" id="WP_179815763.1">
    <property type="nucleotide sequence ID" value="NZ_JACBZD010000001.1"/>
</dbReference>
<dbReference type="EMBL" id="JACBZD010000001">
    <property type="protein sequence ID" value="NYI07326.1"/>
    <property type="molecule type" value="Genomic_DNA"/>
</dbReference>
<proteinExistence type="inferred from homology"/>
<dbReference type="SUPFAM" id="SSF54909">
    <property type="entry name" value="Dimeric alpha+beta barrel"/>
    <property type="match status" value="1"/>
</dbReference>
<organism evidence="3 4">
    <name type="scientific">Allostreptomyces psammosilenae</name>
    <dbReference type="NCBI Taxonomy" id="1892865"/>
    <lineage>
        <taxon>Bacteria</taxon>
        <taxon>Bacillati</taxon>
        <taxon>Actinomycetota</taxon>
        <taxon>Actinomycetes</taxon>
        <taxon>Kitasatosporales</taxon>
        <taxon>Streptomycetaceae</taxon>
        <taxon>Allostreptomyces</taxon>
    </lineage>
</organism>
<dbReference type="PANTHER" id="PTHR37828">
    <property type="entry name" value="GSR2449 PROTEIN"/>
    <property type="match status" value="1"/>
</dbReference>
<comment type="caution">
    <text evidence="3">The sequence shown here is derived from an EMBL/GenBank/DDBJ whole genome shotgun (WGS) entry which is preliminary data.</text>
</comment>
<feature type="domain" description="YCII-related" evidence="2">
    <location>
        <begin position="5"/>
        <end position="87"/>
    </location>
</feature>
<name>A0A852ZYB2_9ACTN</name>
<evidence type="ECO:0000256" key="1">
    <source>
        <dbReference type="ARBA" id="ARBA00007689"/>
    </source>
</evidence>
<reference evidence="3 4" key="1">
    <citation type="submission" date="2020-07" db="EMBL/GenBank/DDBJ databases">
        <title>Sequencing the genomes of 1000 actinobacteria strains.</title>
        <authorList>
            <person name="Klenk H.-P."/>
        </authorList>
    </citation>
    <scope>NUCLEOTIDE SEQUENCE [LARGE SCALE GENOMIC DNA]</scope>
    <source>
        <strain evidence="3 4">DSM 42178</strain>
    </source>
</reference>